<dbReference type="FunCoup" id="G3ANM9">
    <property type="interactions" value="78"/>
</dbReference>
<dbReference type="OMA" id="YWFQNCK"/>
<feature type="region of interest" description="Disordered" evidence="3">
    <location>
        <begin position="1"/>
        <end position="41"/>
    </location>
</feature>
<dbReference type="GeneID" id="18875145"/>
<feature type="compositionally biased region" description="Low complexity" evidence="3">
    <location>
        <begin position="99"/>
        <end position="116"/>
    </location>
</feature>
<sequence length="926" mass="103876">MSHNHNISINSITSIIEPTTPPNLSSHQHTPTTSSCSTSSGNFQAQKLFSKPGTKTNIWDTSNKLNHNLNLPSFAIDNEVLSTPLIMPSGGGAGGGAAKAGSISSATTTTSSSQTSLRKLSVDTNNVSQSAFETGHSDMVAAGGNNNLVDSFNVAYGVSNVGDNKENMISKLTISSDDATPSSMVSTPPSCSTPSIKIPQKIDKEYLASINKLPLIQLKSEILKLSKDQYGCRFLQKKIDENLIPNYQVRHANFEIIFKQIYPYMYDLIIDPFGNYLIQKLIIYCNEANLNLLLEILQENLFQISISQHGTRALQKIIDNLNNSYQLELLIKGLKPYIIDLIKDLNGNHVIQKILNKYQPQDCQFIYDSIIDDLYIVATHKHGCCVLQKCLNHVTPAQLQQFSAAILRFDNFKLLINDQFGNYVLQYLISINSFEMNYKIFENFVQFNIGNLCNLKFSSNVVEKFLKNCFNNETMDMSFSNLKFELIYNILINDLNKLINDPYGNYVIQTLIDILINPHVDNNQVEKLSLVLPDKQQQQSHELEQNSLQIMIIKYWFQNCKIVSSFGKRIQSKINTILNNNSSTTTSSSSPATNFLFSHQPNMLNNNNKKSQMNANGEFIVNDSFYLPKQQSLGFRSSSSPIGIIGTNNEQSPAYFNGHSLQKVNNMPQSHQNRNFSLPTNLYANIPTNVKNNGNINNGTNNNCNANNVSPPIQGSTFRPPYHHESASNTPIGMNPQSGFAQNDYMVNEYSYAGHHHNHAQQQQQQPIMSLQHQSQHMVKQPIPLDTHYNANQPSYYPNHKMTMSDYSNIPNASQAQSVPHYTTTNINYGNYTPPLPQGMTGPPDLHQYYSQPQMSQQQLSQGNQGSFLPPPPPQQQQQQQQQQQLHQQQYYNNLQNTVVNGPVHGHSPSWSSGNGPLFGSITPKW</sequence>
<accession>G3ANM9</accession>
<organism evidence="6">
    <name type="scientific">Spathaspora passalidarum (strain NRRL Y-27907 / 11-Y1)</name>
    <dbReference type="NCBI Taxonomy" id="619300"/>
    <lineage>
        <taxon>Eukaryota</taxon>
        <taxon>Fungi</taxon>
        <taxon>Dikarya</taxon>
        <taxon>Ascomycota</taxon>
        <taxon>Saccharomycotina</taxon>
        <taxon>Pichiomycetes</taxon>
        <taxon>Debaryomycetaceae</taxon>
        <taxon>Spathaspora</taxon>
    </lineage>
</organism>
<dbReference type="GO" id="GO:0010629">
    <property type="term" value="P:negative regulation of gene expression"/>
    <property type="evidence" value="ECO:0007669"/>
    <property type="project" value="UniProtKB-ARBA"/>
</dbReference>
<evidence type="ECO:0000256" key="1">
    <source>
        <dbReference type="ARBA" id="ARBA00022737"/>
    </source>
</evidence>
<feature type="repeat" description="Pumilio" evidence="2">
    <location>
        <begin position="260"/>
        <end position="295"/>
    </location>
</feature>
<evidence type="ECO:0000313" key="6">
    <source>
        <dbReference type="Proteomes" id="UP000000709"/>
    </source>
</evidence>
<dbReference type="EMBL" id="GL996502">
    <property type="protein sequence ID" value="EGW32558.1"/>
    <property type="molecule type" value="Genomic_DNA"/>
</dbReference>
<dbReference type="Pfam" id="PF00806">
    <property type="entry name" value="PUF"/>
    <property type="match status" value="8"/>
</dbReference>
<feature type="domain" description="PUM-HD" evidence="4">
    <location>
        <begin position="193"/>
        <end position="578"/>
    </location>
</feature>
<feature type="compositionally biased region" description="Low complexity" evidence="3">
    <location>
        <begin position="848"/>
        <end position="867"/>
    </location>
</feature>
<dbReference type="eggNOG" id="KOG2049">
    <property type="taxonomic scope" value="Eukaryota"/>
</dbReference>
<name>G3ANM9_SPAPN</name>
<dbReference type="KEGG" id="spaa:SPAPADRAFT_67158"/>
<keyword evidence="6" id="KW-1185">Reference proteome</keyword>
<dbReference type="InterPro" id="IPR033133">
    <property type="entry name" value="PUM-HD"/>
</dbReference>
<feature type="compositionally biased region" description="Low complexity" evidence="3">
    <location>
        <begin position="876"/>
        <end position="890"/>
    </location>
</feature>
<dbReference type="GO" id="GO:0005737">
    <property type="term" value="C:cytoplasm"/>
    <property type="evidence" value="ECO:0007669"/>
    <property type="project" value="TreeGrafter"/>
</dbReference>
<feature type="repeat" description="Pumilio" evidence="2">
    <location>
        <begin position="333"/>
        <end position="368"/>
    </location>
</feature>
<dbReference type="InterPro" id="IPR033712">
    <property type="entry name" value="Pumilio_RNA-bd"/>
</dbReference>
<dbReference type="PANTHER" id="PTHR12537:SF80">
    <property type="entry name" value="SUPPRESSOR PROTEIN MPT5"/>
    <property type="match status" value="1"/>
</dbReference>
<feature type="repeat" description="Pumilio" evidence="2">
    <location>
        <begin position="217"/>
        <end position="259"/>
    </location>
</feature>
<protein>
    <recommendedName>
        <fullName evidence="4">PUM-HD domain-containing protein</fullName>
    </recommendedName>
</protein>
<dbReference type="Proteomes" id="UP000000709">
    <property type="component" value="Unassembled WGS sequence"/>
</dbReference>
<dbReference type="GO" id="GO:0010608">
    <property type="term" value="P:post-transcriptional regulation of gene expression"/>
    <property type="evidence" value="ECO:0007669"/>
    <property type="project" value="TreeGrafter"/>
</dbReference>
<dbReference type="HOGENOM" id="CLU_008419_0_0_1"/>
<feature type="repeat" description="Pumilio" evidence="2">
    <location>
        <begin position="405"/>
        <end position="442"/>
    </location>
</feature>
<dbReference type="InParanoid" id="G3ANM9"/>
<evidence type="ECO:0000256" key="2">
    <source>
        <dbReference type="PROSITE-ProRule" id="PRU00317"/>
    </source>
</evidence>
<dbReference type="OrthoDB" id="668540at2759"/>
<dbReference type="PANTHER" id="PTHR12537">
    <property type="entry name" value="RNA BINDING PROTEIN PUMILIO-RELATED"/>
    <property type="match status" value="1"/>
</dbReference>
<dbReference type="RefSeq" id="XP_007375834.1">
    <property type="nucleotide sequence ID" value="XM_007375772.1"/>
</dbReference>
<dbReference type="InterPro" id="IPR001313">
    <property type="entry name" value="Pumilio_RNA-bd_rpt"/>
</dbReference>
<feature type="repeat" description="Pumilio" evidence="2">
    <location>
        <begin position="369"/>
        <end position="404"/>
    </location>
</feature>
<dbReference type="InterPro" id="IPR016024">
    <property type="entry name" value="ARM-type_fold"/>
</dbReference>
<keyword evidence="1" id="KW-0677">Repeat</keyword>
<proteinExistence type="predicted"/>
<dbReference type="InterPro" id="IPR011989">
    <property type="entry name" value="ARM-like"/>
</dbReference>
<dbReference type="PROSITE" id="PS50303">
    <property type="entry name" value="PUM_HD"/>
    <property type="match status" value="1"/>
</dbReference>
<feature type="compositionally biased region" description="Polar residues" evidence="3">
    <location>
        <begin position="891"/>
        <end position="900"/>
    </location>
</feature>
<evidence type="ECO:0000313" key="5">
    <source>
        <dbReference type="EMBL" id="EGW32558.1"/>
    </source>
</evidence>
<dbReference type="SUPFAM" id="SSF48371">
    <property type="entry name" value="ARM repeat"/>
    <property type="match status" value="1"/>
</dbReference>
<dbReference type="AlphaFoldDB" id="G3ANM9"/>
<dbReference type="CDD" id="cd07920">
    <property type="entry name" value="Pumilio"/>
    <property type="match status" value="1"/>
</dbReference>
<feature type="region of interest" description="Disordered" evidence="3">
    <location>
        <begin position="825"/>
        <end position="926"/>
    </location>
</feature>
<feature type="compositionally biased region" description="Low complexity" evidence="3">
    <location>
        <begin position="1"/>
        <end position="40"/>
    </location>
</feature>
<reference evidence="5 6" key="1">
    <citation type="journal article" date="2011" name="Proc. Natl. Acad. Sci. U.S.A.">
        <title>Comparative genomics of xylose-fermenting fungi for enhanced biofuel production.</title>
        <authorList>
            <person name="Wohlbach D.J."/>
            <person name="Kuo A."/>
            <person name="Sato T.K."/>
            <person name="Potts K.M."/>
            <person name="Salamov A.A."/>
            <person name="LaButti K.M."/>
            <person name="Sun H."/>
            <person name="Clum A."/>
            <person name="Pangilinan J.L."/>
            <person name="Lindquist E.A."/>
            <person name="Lucas S."/>
            <person name="Lapidus A."/>
            <person name="Jin M."/>
            <person name="Gunawan C."/>
            <person name="Balan V."/>
            <person name="Dale B.E."/>
            <person name="Jeffries T.W."/>
            <person name="Zinkel R."/>
            <person name="Barry K.W."/>
            <person name="Grigoriev I.V."/>
            <person name="Gasch A.P."/>
        </authorList>
    </citation>
    <scope>NUCLEOTIDE SEQUENCE [LARGE SCALE GENOMIC DNA]</scope>
    <source>
        <strain evidence="6">NRRL Y-27907 / 11-Y1</strain>
    </source>
</reference>
<dbReference type="GO" id="GO:0003729">
    <property type="term" value="F:mRNA binding"/>
    <property type="evidence" value="ECO:0007669"/>
    <property type="project" value="UniProtKB-ARBA"/>
</dbReference>
<feature type="region of interest" description="Disordered" evidence="3">
    <location>
        <begin position="91"/>
        <end position="119"/>
    </location>
</feature>
<dbReference type="Gene3D" id="1.25.10.10">
    <property type="entry name" value="Leucine-rich Repeat Variant"/>
    <property type="match status" value="1"/>
</dbReference>
<dbReference type="PROSITE" id="PS50302">
    <property type="entry name" value="PUM"/>
    <property type="match status" value="7"/>
</dbReference>
<dbReference type="SMART" id="SM00025">
    <property type="entry name" value="Pumilio"/>
    <property type="match status" value="8"/>
</dbReference>
<evidence type="ECO:0000256" key="3">
    <source>
        <dbReference type="SAM" id="MobiDB-lite"/>
    </source>
</evidence>
<evidence type="ECO:0000259" key="4">
    <source>
        <dbReference type="PROSITE" id="PS50303"/>
    </source>
</evidence>
<dbReference type="STRING" id="619300.G3ANM9"/>
<feature type="repeat" description="Pumilio" evidence="2">
    <location>
        <begin position="296"/>
        <end position="332"/>
    </location>
</feature>
<feature type="repeat" description="Pumilio" evidence="2">
    <location>
        <begin position="489"/>
        <end position="526"/>
    </location>
</feature>
<gene>
    <name evidence="5" type="ORF">SPAPADRAFT_67158</name>
</gene>